<dbReference type="RefSeq" id="WP_284583728.1">
    <property type="nucleotide sequence ID" value="NZ_CP106831.1"/>
</dbReference>
<organism evidence="1 2">
    <name type="scientific">Empedobacter falsenii</name>
    <dbReference type="NCBI Taxonomy" id="343874"/>
    <lineage>
        <taxon>Bacteria</taxon>
        <taxon>Pseudomonadati</taxon>
        <taxon>Bacteroidota</taxon>
        <taxon>Flavobacteriia</taxon>
        <taxon>Flavobacteriales</taxon>
        <taxon>Weeksellaceae</taxon>
        <taxon>Empedobacter</taxon>
    </lineage>
</organism>
<dbReference type="EMBL" id="CP106831">
    <property type="protein sequence ID" value="WIH97696.1"/>
    <property type="molecule type" value="Genomic_DNA"/>
</dbReference>
<gene>
    <name evidence="1" type="ORF">OBA43_01805</name>
</gene>
<accession>A0ABY8V7N6</accession>
<sequence>MKKLLFFNLLIIGTISCSKKVDYQKTIQAIEANENLFDMNYELRGKTYVFNNQTTYYFYLNTDTIEYIRVLKSKILDDYKSFIKNYEHFPAKVNFYKYNNSYSIKVQYIENNVVQTDSLPINNNPMLSKLFIDSKKKYNFYNNNQIVGYYFNQKLKTKTYSLRNYNKLFYTKNTENKNTYDFKNEYKISQKLKDNWYLLEQIE</sequence>
<name>A0ABY8V7N6_9FLAO</name>
<protein>
    <recommendedName>
        <fullName evidence="3">Lipoprotein</fullName>
    </recommendedName>
</protein>
<proteinExistence type="predicted"/>
<dbReference type="Proteomes" id="UP001223501">
    <property type="component" value="Chromosome"/>
</dbReference>
<reference evidence="1 2" key="1">
    <citation type="submission" date="2022-09" db="EMBL/GenBank/DDBJ databases">
        <title>Whole genome sequencing analysis of tet(X)-positive Empedobacter falsenii YWS9-3.</title>
        <authorList>
            <person name="Chen C."/>
            <person name="Lv Y.-L."/>
        </authorList>
    </citation>
    <scope>NUCLEOTIDE SEQUENCE [LARGE SCALE GENOMIC DNA]</scope>
    <source>
        <strain evidence="1 2">YWS9-3_T</strain>
    </source>
</reference>
<evidence type="ECO:0000313" key="1">
    <source>
        <dbReference type="EMBL" id="WIH97696.1"/>
    </source>
</evidence>
<evidence type="ECO:0008006" key="3">
    <source>
        <dbReference type="Google" id="ProtNLM"/>
    </source>
</evidence>
<dbReference type="PROSITE" id="PS51257">
    <property type="entry name" value="PROKAR_LIPOPROTEIN"/>
    <property type="match status" value="1"/>
</dbReference>
<evidence type="ECO:0000313" key="2">
    <source>
        <dbReference type="Proteomes" id="UP001223501"/>
    </source>
</evidence>
<keyword evidence="2" id="KW-1185">Reference proteome</keyword>